<dbReference type="PANTHER" id="PTHR30543">
    <property type="entry name" value="CHROMATE REDUCTASE"/>
    <property type="match status" value="1"/>
</dbReference>
<dbReference type="GO" id="GO:0016491">
    <property type="term" value="F:oxidoreductase activity"/>
    <property type="evidence" value="ECO:0007669"/>
    <property type="project" value="InterPro"/>
</dbReference>
<dbReference type="GO" id="GO:0010181">
    <property type="term" value="F:FMN binding"/>
    <property type="evidence" value="ECO:0007669"/>
    <property type="project" value="TreeGrafter"/>
</dbReference>
<dbReference type="Proteomes" id="UP000067626">
    <property type="component" value="Chromosome"/>
</dbReference>
<dbReference type="OrthoDB" id="9812295at2"/>
<feature type="domain" description="NADPH-dependent FMN reductase-like" evidence="1">
    <location>
        <begin position="8"/>
        <end position="145"/>
    </location>
</feature>
<proteinExistence type="predicted"/>
<dbReference type="Gene3D" id="3.40.50.360">
    <property type="match status" value="1"/>
</dbReference>
<dbReference type="GO" id="GO:0005829">
    <property type="term" value="C:cytosol"/>
    <property type="evidence" value="ECO:0007669"/>
    <property type="project" value="TreeGrafter"/>
</dbReference>
<dbReference type="SUPFAM" id="SSF52218">
    <property type="entry name" value="Flavoproteins"/>
    <property type="match status" value="1"/>
</dbReference>
<dbReference type="KEGG" id="ccro:CMC5_067110"/>
<dbReference type="InterPro" id="IPR029039">
    <property type="entry name" value="Flavoprotein-like_sf"/>
</dbReference>
<name>A0A0K1ENH2_CHOCO</name>
<sequence length="193" mass="21026">MSDLPLHLAVLICATREGRLGATVARWFLDEAERRGDVRLDVIDLIEAGLPVEHQKKAPPEVAAFAAKIGAADAFVVVTSEYNHGYPALLKAAIDSASTEWHAKPLGFVSYGGTAGGLRAVEQLRQVFAELHVVTMRDTVSFQMAQRQFDEAGRPRDPGASSKAAKAMLDQLVWWGLALRQAREIHPYGRPVG</sequence>
<dbReference type="Pfam" id="PF03358">
    <property type="entry name" value="FMN_red"/>
    <property type="match status" value="1"/>
</dbReference>
<evidence type="ECO:0000313" key="2">
    <source>
        <dbReference type="EMBL" id="AKT42485.1"/>
    </source>
</evidence>
<dbReference type="AlphaFoldDB" id="A0A0K1ENH2"/>
<evidence type="ECO:0000313" key="3">
    <source>
        <dbReference type="Proteomes" id="UP000067626"/>
    </source>
</evidence>
<dbReference type="InterPro" id="IPR005025">
    <property type="entry name" value="FMN_Rdtase-like_dom"/>
</dbReference>
<dbReference type="RefSeq" id="WP_050436265.1">
    <property type="nucleotide sequence ID" value="NZ_CP012159.1"/>
</dbReference>
<dbReference type="InterPro" id="IPR050712">
    <property type="entry name" value="NAD(P)H-dep_reductase"/>
</dbReference>
<accession>A0A0K1ENH2</accession>
<reference evidence="2 3" key="1">
    <citation type="submission" date="2015-07" db="EMBL/GenBank/DDBJ databases">
        <title>Genome analysis of myxobacterium Chondromyces crocatus Cm c5 reveals a high potential for natural compound synthesis and the genetic basis for the loss of fruiting body formation.</title>
        <authorList>
            <person name="Zaburannyi N."/>
            <person name="Bunk B."/>
            <person name="Maier J."/>
            <person name="Overmann J."/>
            <person name="Mueller R."/>
        </authorList>
    </citation>
    <scope>NUCLEOTIDE SEQUENCE [LARGE SCALE GENOMIC DNA]</scope>
    <source>
        <strain evidence="2 3">Cm c5</strain>
    </source>
</reference>
<gene>
    <name evidence="2" type="primary">fre</name>
    <name evidence="2" type="ORF">CMC5_067110</name>
</gene>
<protein>
    <submittedName>
        <fullName evidence="2">FMN reductase</fullName>
    </submittedName>
</protein>
<dbReference type="EMBL" id="CP012159">
    <property type="protein sequence ID" value="AKT42485.1"/>
    <property type="molecule type" value="Genomic_DNA"/>
</dbReference>
<evidence type="ECO:0000259" key="1">
    <source>
        <dbReference type="Pfam" id="PF03358"/>
    </source>
</evidence>
<dbReference type="STRING" id="52.CMC5_067110"/>
<organism evidence="2 3">
    <name type="scientific">Chondromyces crocatus</name>
    <dbReference type="NCBI Taxonomy" id="52"/>
    <lineage>
        <taxon>Bacteria</taxon>
        <taxon>Pseudomonadati</taxon>
        <taxon>Myxococcota</taxon>
        <taxon>Polyangia</taxon>
        <taxon>Polyangiales</taxon>
        <taxon>Polyangiaceae</taxon>
        <taxon>Chondromyces</taxon>
    </lineage>
</organism>
<keyword evidence="3" id="KW-1185">Reference proteome</keyword>
<dbReference type="PANTHER" id="PTHR30543:SF21">
    <property type="entry name" value="NAD(P)H-DEPENDENT FMN REDUCTASE LOT6"/>
    <property type="match status" value="1"/>
</dbReference>
<dbReference type="PATRIC" id="fig|52.7.peg.7372"/>